<dbReference type="InterPro" id="IPR050336">
    <property type="entry name" value="Chromosome_partition/occlusion"/>
</dbReference>
<dbReference type="InterPro" id="IPR004437">
    <property type="entry name" value="ParB/RepB/Spo0J"/>
</dbReference>
<dbReference type="PANTHER" id="PTHR33375:SF1">
    <property type="entry name" value="CHROMOSOME-PARTITIONING PROTEIN PARB-RELATED"/>
    <property type="match status" value="1"/>
</dbReference>
<evidence type="ECO:0000256" key="1">
    <source>
        <dbReference type="ARBA" id="ARBA00006295"/>
    </source>
</evidence>
<dbReference type="Gene3D" id="3.90.1530.30">
    <property type="match status" value="1"/>
</dbReference>
<keyword evidence="3" id="KW-0238">DNA-binding</keyword>
<evidence type="ECO:0000256" key="2">
    <source>
        <dbReference type="ARBA" id="ARBA00022829"/>
    </source>
</evidence>
<evidence type="ECO:0000259" key="4">
    <source>
        <dbReference type="SMART" id="SM00470"/>
    </source>
</evidence>
<proteinExistence type="inferred from homology"/>
<dbReference type="Pfam" id="PF23552">
    <property type="entry name" value="ParB_C"/>
    <property type="match status" value="1"/>
</dbReference>
<dbReference type="PANTHER" id="PTHR33375">
    <property type="entry name" value="CHROMOSOME-PARTITIONING PROTEIN PARB-RELATED"/>
    <property type="match status" value="1"/>
</dbReference>
<dbReference type="InterPro" id="IPR057240">
    <property type="entry name" value="ParB_dimer_C"/>
</dbReference>
<evidence type="ECO:0000313" key="6">
    <source>
        <dbReference type="Proteomes" id="UP001207654"/>
    </source>
</evidence>
<dbReference type="InterPro" id="IPR036086">
    <property type="entry name" value="ParB/Sulfiredoxin_sf"/>
</dbReference>
<feature type="domain" description="ParB-like N-terminal" evidence="4">
    <location>
        <begin position="48"/>
        <end position="137"/>
    </location>
</feature>
<keyword evidence="2" id="KW-0159">Chromosome partition</keyword>
<dbReference type="SUPFAM" id="SSF109709">
    <property type="entry name" value="KorB DNA-binding domain-like"/>
    <property type="match status" value="1"/>
</dbReference>
<comment type="similarity">
    <text evidence="1">Belongs to the ParB family.</text>
</comment>
<organism evidence="5 6">
    <name type="scientific">Archangium lansingense</name>
    <dbReference type="NCBI Taxonomy" id="2995310"/>
    <lineage>
        <taxon>Bacteria</taxon>
        <taxon>Pseudomonadati</taxon>
        <taxon>Myxococcota</taxon>
        <taxon>Myxococcia</taxon>
        <taxon>Myxococcales</taxon>
        <taxon>Cystobacterineae</taxon>
        <taxon>Archangiaceae</taxon>
        <taxon>Archangium</taxon>
    </lineage>
</organism>
<dbReference type="CDD" id="cd16393">
    <property type="entry name" value="SPO0J_N"/>
    <property type="match status" value="1"/>
</dbReference>
<evidence type="ECO:0000256" key="3">
    <source>
        <dbReference type="ARBA" id="ARBA00023125"/>
    </source>
</evidence>
<accession>A0ABT4AQE7</accession>
<dbReference type="Gene3D" id="1.10.10.2830">
    <property type="match status" value="1"/>
</dbReference>
<dbReference type="SUPFAM" id="SSF110849">
    <property type="entry name" value="ParB/Sulfiredoxin"/>
    <property type="match status" value="1"/>
</dbReference>
<dbReference type="InterPro" id="IPR041468">
    <property type="entry name" value="HTH_ParB/Spo0J"/>
</dbReference>
<keyword evidence="6" id="KW-1185">Reference proteome</keyword>
<dbReference type="RefSeq" id="WP_267542023.1">
    <property type="nucleotide sequence ID" value="NZ_JAPNKA010000001.1"/>
</dbReference>
<dbReference type="InterPro" id="IPR003115">
    <property type="entry name" value="ParB_N"/>
</dbReference>
<reference evidence="5 6" key="1">
    <citation type="submission" date="2022-11" db="EMBL/GenBank/DDBJ databases">
        <title>Minimal conservation of predation-associated metabolite biosynthetic gene clusters underscores biosynthetic potential of Myxococcota including descriptions for ten novel species: Archangium lansinium sp. nov., Myxococcus landrumus sp. nov., Nannocystis bai.</title>
        <authorList>
            <person name="Ahearne A."/>
            <person name="Stevens C."/>
            <person name="Phillips K."/>
        </authorList>
    </citation>
    <scope>NUCLEOTIDE SEQUENCE [LARGE SCALE GENOMIC DNA]</scope>
    <source>
        <strain evidence="5 6">MIWBW</strain>
    </source>
</reference>
<dbReference type="EMBL" id="JAPNKA010000001">
    <property type="protein sequence ID" value="MCY1083496.1"/>
    <property type="molecule type" value="Genomic_DNA"/>
</dbReference>
<evidence type="ECO:0000313" key="5">
    <source>
        <dbReference type="EMBL" id="MCY1083496.1"/>
    </source>
</evidence>
<dbReference type="Pfam" id="PF02195">
    <property type="entry name" value="ParB_N"/>
    <property type="match status" value="1"/>
</dbReference>
<dbReference type="Pfam" id="PF17762">
    <property type="entry name" value="HTH_ParB"/>
    <property type="match status" value="1"/>
</dbReference>
<dbReference type="SMART" id="SM00470">
    <property type="entry name" value="ParB"/>
    <property type="match status" value="1"/>
</dbReference>
<name>A0ABT4AQE7_9BACT</name>
<dbReference type="NCBIfam" id="TIGR00180">
    <property type="entry name" value="parB_part"/>
    <property type="match status" value="1"/>
</dbReference>
<gene>
    <name evidence="5" type="ORF">OV287_54570</name>
</gene>
<sequence>MLNGDKQKRALGRGLSALIPQAAPPPAAAAAVAVVAPEPPAPPKGSVFKLPIEAIHRDTLQPRRHFDEEKLRELTESIKAQGVLMPILVRKDGEGFKIIAGERRWRASQLAGLHEIPAIVREVSEVEAFELALVENLQRADLNPMEEAEGYHRLVEEFGLTQDQVAQRVGKERSTVANALRLLGLPPEVKGMVAEGNLSAGHARALLGVPRIPEMTELAQQVAARKLSVRDTEKLVQQAKGNKAKDSGKPAKLSPQVKALTEELQRILGTKVRLVEKSSGKGTIEVDYFSYDDLDRILKVLRKE</sequence>
<comment type="caution">
    <text evidence="5">The sequence shown here is derived from an EMBL/GenBank/DDBJ whole genome shotgun (WGS) entry which is preliminary data.</text>
</comment>
<dbReference type="Proteomes" id="UP001207654">
    <property type="component" value="Unassembled WGS sequence"/>
</dbReference>
<protein>
    <submittedName>
        <fullName evidence="5">ParB/RepB/Spo0J family partition protein</fullName>
    </submittedName>
</protein>